<evidence type="ECO:0000313" key="2">
    <source>
        <dbReference type="EnsemblPlants" id="KRH69442"/>
    </source>
</evidence>
<dbReference type="EnsemblPlants" id="KRH69442">
    <property type="protein sequence ID" value="KRH69442"/>
    <property type="gene ID" value="GLYMA_02G027300"/>
</dbReference>
<gene>
    <name evidence="1" type="ORF">GLYMA_02G027300</name>
</gene>
<evidence type="ECO:0000313" key="3">
    <source>
        <dbReference type="Proteomes" id="UP000008827"/>
    </source>
</evidence>
<reference evidence="2" key="2">
    <citation type="submission" date="2018-02" db="UniProtKB">
        <authorList>
            <consortium name="EnsemblPlants"/>
        </authorList>
    </citation>
    <scope>IDENTIFICATION</scope>
    <source>
        <strain evidence="2">Williams 82</strain>
    </source>
</reference>
<evidence type="ECO:0000313" key="1">
    <source>
        <dbReference type="EMBL" id="KRH69442.1"/>
    </source>
</evidence>
<sequence>MHLVKEQDYHLSIVESDHLAAINLLKKGVFPRHPDQEMRDPLLLLKFSTWYIMTIKKVDQTVDKLAKFSFTLSVSYRSFFTLDFICNALLANCSNVSFPHRFWLLINPLSLILSLTHTRKKKKLQFVAYMSFLSLP</sequence>
<protein>
    <submittedName>
        <fullName evidence="1 2">Uncharacterized protein</fullName>
    </submittedName>
</protein>
<proteinExistence type="predicted"/>
<dbReference type="Proteomes" id="UP000008827">
    <property type="component" value="Chromosome 2"/>
</dbReference>
<dbReference type="Gramene" id="KRH69442">
    <property type="protein sequence ID" value="KRH69442"/>
    <property type="gene ID" value="GLYMA_02G027300"/>
</dbReference>
<dbReference type="InParanoid" id="A0A0R0KW75"/>
<name>A0A0R0KW75_SOYBN</name>
<keyword evidence="3" id="KW-1185">Reference proteome</keyword>
<reference evidence="1 2" key="1">
    <citation type="journal article" date="2010" name="Nature">
        <title>Genome sequence of the palaeopolyploid soybean.</title>
        <authorList>
            <person name="Schmutz J."/>
            <person name="Cannon S.B."/>
            <person name="Schlueter J."/>
            <person name="Ma J."/>
            <person name="Mitros T."/>
            <person name="Nelson W."/>
            <person name="Hyten D.L."/>
            <person name="Song Q."/>
            <person name="Thelen J.J."/>
            <person name="Cheng J."/>
            <person name="Xu D."/>
            <person name="Hellsten U."/>
            <person name="May G.D."/>
            <person name="Yu Y."/>
            <person name="Sakurai T."/>
            <person name="Umezawa T."/>
            <person name="Bhattacharyya M.K."/>
            <person name="Sandhu D."/>
            <person name="Valliyodan B."/>
            <person name="Lindquist E."/>
            <person name="Peto M."/>
            <person name="Grant D."/>
            <person name="Shu S."/>
            <person name="Goodstein D."/>
            <person name="Barry K."/>
            <person name="Futrell-Griggs M."/>
            <person name="Abernathy B."/>
            <person name="Du J."/>
            <person name="Tian Z."/>
            <person name="Zhu L."/>
            <person name="Gill N."/>
            <person name="Joshi T."/>
            <person name="Libault M."/>
            <person name="Sethuraman A."/>
            <person name="Zhang X.-C."/>
            <person name="Shinozaki K."/>
            <person name="Nguyen H.T."/>
            <person name="Wing R.A."/>
            <person name="Cregan P."/>
            <person name="Specht J."/>
            <person name="Grimwood J."/>
            <person name="Rokhsar D."/>
            <person name="Stacey G."/>
            <person name="Shoemaker R.C."/>
            <person name="Jackson S.A."/>
        </authorList>
    </citation>
    <scope>NUCLEOTIDE SEQUENCE</scope>
    <source>
        <strain evidence="2">cv. Williams 82</strain>
        <tissue evidence="1">Callus</tissue>
    </source>
</reference>
<dbReference type="AlphaFoldDB" id="A0A0R0KW75"/>
<organism evidence="1">
    <name type="scientific">Glycine max</name>
    <name type="common">Soybean</name>
    <name type="synonym">Glycine hispida</name>
    <dbReference type="NCBI Taxonomy" id="3847"/>
    <lineage>
        <taxon>Eukaryota</taxon>
        <taxon>Viridiplantae</taxon>
        <taxon>Streptophyta</taxon>
        <taxon>Embryophyta</taxon>
        <taxon>Tracheophyta</taxon>
        <taxon>Spermatophyta</taxon>
        <taxon>Magnoliopsida</taxon>
        <taxon>eudicotyledons</taxon>
        <taxon>Gunneridae</taxon>
        <taxon>Pentapetalae</taxon>
        <taxon>rosids</taxon>
        <taxon>fabids</taxon>
        <taxon>Fabales</taxon>
        <taxon>Fabaceae</taxon>
        <taxon>Papilionoideae</taxon>
        <taxon>50 kb inversion clade</taxon>
        <taxon>NPAAA clade</taxon>
        <taxon>indigoferoid/millettioid clade</taxon>
        <taxon>Phaseoleae</taxon>
        <taxon>Glycine</taxon>
        <taxon>Glycine subgen. Soja</taxon>
    </lineage>
</organism>
<reference evidence="1" key="3">
    <citation type="submission" date="2018-07" db="EMBL/GenBank/DDBJ databases">
        <title>WGS assembly of Glycine max.</title>
        <authorList>
            <person name="Schmutz J."/>
            <person name="Cannon S."/>
            <person name="Schlueter J."/>
            <person name="Ma J."/>
            <person name="Mitros T."/>
            <person name="Nelson W."/>
            <person name="Hyten D."/>
            <person name="Song Q."/>
            <person name="Thelen J."/>
            <person name="Cheng J."/>
            <person name="Xu D."/>
            <person name="Hellsten U."/>
            <person name="May G."/>
            <person name="Yu Y."/>
            <person name="Sakurai T."/>
            <person name="Umezawa T."/>
            <person name="Bhattacharyya M."/>
            <person name="Sandhu D."/>
            <person name="Valliyodan B."/>
            <person name="Lindquist E."/>
            <person name="Peto M."/>
            <person name="Grant D."/>
            <person name="Shu S."/>
            <person name="Goodstein D."/>
            <person name="Barry K."/>
            <person name="Futrell-Griggs M."/>
            <person name="Abernathy B."/>
            <person name="Du J."/>
            <person name="Tian Z."/>
            <person name="Zhu L."/>
            <person name="Gill N."/>
            <person name="Joshi T."/>
            <person name="Libault M."/>
            <person name="Sethuraman A."/>
            <person name="Zhang X."/>
            <person name="Shinozaki K."/>
            <person name="Nguyen H."/>
            <person name="Wing R."/>
            <person name="Cregan P."/>
            <person name="Specht J."/>
            <person name="Grimwood J."/>
            <person name="Rokhsar D."/>
            <person name="Stacey G."/>
            <person name="Shoemaker R."/>
            <person name="Jackson S."/>
        </authorList>
    </citation>
    <scope>NUCLEOTIDE SEQUENCE</scope>
    <source>
        <tissue evidence="1">Callus</tissue>
    </source>
</reference>
<dbReference type="PaxDb" id="3847-GLYMA02G03131.1"/>
<accession>A0A0R0KW75</accession>
<dbReference type="EMBL" id="CM000835">
    <property type="protein sequence ID" value="KRH69442.1"/>
    <property type="molecule type" value="Genomic_DNA"/>
</dbReference>